<evidence type="ECO:0000256" key="1">
    <source>
        <dbReference type="ARBA" id="ARBA00004141"/>
    </source>
</evidence>
<protein>
    <submittedName>
        <fullName evidence="7">Uncharacterized protein</fullName>
    </submittedName>
</protein>
<dbReference type="STRING" id="109895.A0A507ECT0"/>
<keyword evidence="4" id="KW-1133">Transmembrane helix</keyword>
<name>A0A507ECT0_9FUNG</name>
<keyword evidence="8" id="KW-1185">Reference proteome</keyword>
<evidence type="ECO:0000256" key="2">
    <source>
        <dbReference type="ARBA" id="ARBA00009310"/>
    </source>
</evidence>
<gene>
    <name evidence="7" type="ORF">PhCBS80983_g01280</name>
</gene>
<sequence>MPKKKIVAKKSLVKASSDDQKSETHEESEDVAAGPPPVISYWWPNVTINIIETVDVIPRNSHPMLTKNLRIASDNAHYYPTFNVHDFWLLSENLTPINETTK</sequence>
<comment type="similarity">
    <text evidence="2">Belongs to the CLPTM1 family.</text>
</comment>
<feature type="compositionally biased region" description="Basic and acidic residues" evidence="6">
    <location>
        <begin position="16"/>
        <end position="25"/>
    </location>
</feature>
<dbReference type="Pfam" id="PF05602">
    <property type="entry name" value="CLPTM1"/>
    <property type="match status" value="1"/>
</dbReference>
<evidence type="ECO:0000256" key="4">
    <source>
        <dbReference type="ARBA" id="ARBA00022989"/>
    </source>
</evidence>
<feature type="region of interest" description="Disordered" evidence="6">
    <location>
        <begin position="1"/>
        <end position="36"/>
    </location>
</feature>
<dbReference type="EMBL" id="QEAQ01000009">
    <property type="protein sequence ID" value="TPX61165.1"/>
    <property type="molecule type" value="Genomic_DNA"/>
</dbReference>
<evidence type="ECO:0000313" key="8">
    <source>
        <dbReference type="Proteomes" id="UP000318582"/>
    </source>
</evidence>
<dbReference type="InterPro" id="IPR008429">
    <property type="entry name" value="CLPTM1"/>
</dbReference>
<dbReference type="PANTHER" id="PTHR21347">
    <property type="entry name" value="CLEFT LIP AND PALATE ASSOCIATED TRANSMEMBRANE PROTEIN-RELATED"/>
    <property type="match status" value="1"/>
</dbReference>
<dbReference type="GO" id="GO:0016020">
    <property type="term" value="C:membrane"/>
    <property type="evidence" value="ECO:0007669"/>
    <property type="project" value="UniProtKB-SubCell"/>
</dbReference>
<dbReference type="PANTHER" id="PTHR21347:SF0">
    <property type="entry name" value="LIPID SCRAMBLASE CLPTM1L"/>
    <property type="match status" value="1"/>
</dbReference>
<keyword evidence="3" id="KW-0812">Transmembrane</keyword>
<comment type="caution">
    <text evidence="7">The sequence shown here is derived from an EMBL/GenBank/DDBJ whole genome shotgun (WGS) entry which is preliminary data.</text>
</comment>
<accession>A0A507ECT0</accession>
<organism evidence="7 8">
    <name type="scientific">Powellomyces hirtus</name>
    <dbReference type="NCBI Taxonomy" id="109895"/>
    <lineage>
        <taxon>Eukaryota</taxon>
        <taxon>Fungi</taxon>
        <taxon>Fungi incertae sedis</taxon>
        <taxon>Chytridiomycota</taxon>
        <taxon>Chytridiomycota incertae sedis</taxon>
        <taxon>Chytridiomycetes</taxon>
        <taxon>Spizellomycetales</taxon>
        <taxon>Powellomycetaceae</taxon>
        <taxon>Powellomyces</taxon>
    </lineage>
</organism>
<proteinExistence type="inferred from homology"/>
<keyword evidence="5" id="KW-0472">Membrane</keyword>
<dbReference type="AlphaFoldDB" id="A0A507ECT0"/>
<feature type="compositionally biased region" description="Basic residues" evidence="6">
    <location>
        <begin position="1"/>
        <end position="12"/>
    </location>
</feature>
<dbReference type="GO" id="GO:0012505">
    <property type="term" value="C:endomembrane system"/>
    <property type="evidence" value="ECO:0007669"/>
    <property type="project" value="TreeGrafter"/>
</dbReference>
<evidence type="ECO:0000256" key="3">
    <source>
        <dbReference type="ARBA" id="ARBA00022692"/>
    </source>
</evidence>
<evidence type="ECO:0000256" key="6">
    <source>
        <dbReference type="SAM" id="MobiDB-lite"/>
    </source>
</evidence>
<dbReference type="Proteomes" id="UP000318582">
    <property type="component" value="Unassembled WGS sequence"/>
</dbReference>
<reference evidence="7 8" key="1">
    <citation type="journal article" date="2019" name="Sci. Rep.">
        <title>Comparative genomics of chytrid fungi reveal insights into the obligate biotrophic and pathogenic lifestyle of Synchytrium endobioticum.</title>
        <authorList>
            <person name="van de Vossenberg B.T.L.H."/>
            <person name="Warris S."/>
            <person name="Nguyen H.D.T."/>
            <person name="van Gent-Pelzer M.P.E."/>
            <person name="Joly D.L."/>
            <person name="van de Geest H.C."/>
            <person name="Bonants P.J.M."/>
            <person name="Smith D.S."/>
            <person name="Levesque C.A."/>
            <person name="van der Lee T.A.J."/>
        </authorList>
    </citation>
    <scope>NUCLEOTIDE SEQUENCE [LARGE SCALE GENOMIC DNA]</scope>
    <source>
        <strain evidence="7 8">CBS 809.83</strain>
    </source>
</reference>
<comment type="subcellular location">
    <subcellularLocation>
        <location evidence="1">Membrane</location>
        <topology evidence="1">Multi-pass membrane protein</topology>
    </subcellularLocation>
</comment>
<evidence type="ECO:0000313" key="7">
    <source>
        <dbReference type="EMBL" id="TPX61165.1"/>
    </source>
</evidence>
<evidence type="ECO:0000256" key="5">
    <source>
        <dbReference type="ARBA" id="ARBA00023136"/>
    </source>
</evidence>